<keyword evidence="3" id="KW-0813">Transport</keyword>
<dbReference type="EMBL" id="JACHBS010000001">
    <property type="protein sequence ID" value="MBB5618114.1"/>
    <property type="molecule type" value="Genomic_DNA"/>
</dbReference>
<dbReference type="InterPro" id="IPR004776">
    <property type="entry name" value="Mem_transp_PIN-like"/>
</dbReference>
<evidence type="ECO:0000256" key="2">
    <source>
        <dbReference type="ARBA" id="ARBA00010145"/>
    </source>
</evidence>
<keyword evidence="5 8" id="KW-0812">Transmembrane</keyword>
<dbReference type="PANTHER" id="PTHR36838:SF3">
    <property type="entry name" value="TRANSPORTER AUXIN EFFLUX CARRIER EC FAMILY"/>
    <property type="match status" value="1"/>
</dbReference>
<dbReference type="PANTHER" id="PTHR36838">
    <property type="entry name" value="AUXIN EFFLUX CARRIER FAMILY PROTEIN"/>
    <property type="match status" value="1"/>
</dbReference>
<dbReference type="OrthoDB" id="5405318at2"/>
<dbReference type="Gene3D" id="1.20.1530.20">
    <property type="match status" value="1"/>
</dbReference>
<feature type="transmembrane region" description="Helical" evidence="8">
    <location>
        <begin position="254"/>
        <end position="274"/>
    </location>
</feature>
<feature type="transmembrane region" description="Helical" evidence="8">
    <location>
        <begin position="34"/>
        <end position="53"/>
    </location>
</feature>
<evidence type="ECO:0000313" key="9">
    <source>
        <dbReference type="EMBL" id="MBB5618114.1"/>
    </source>
</evidence>
<dbReference type="GO" id="GO:0005886">
    <property type="term" value="C:plasma membrane"/>
    <property type="evidence" value="ECO:0007669"/>
    <property type="project" value="UniProtKB-SubCell"/>
</dbReference>
<evidence type="ECO:0000313" key="10">
    <source>
        <dbReference type="Proteomes" id="UP000552883"/>
    </source>
</evidence>
<dbReference type="RefSeq" id="WP_153982126.1">
    <property type="nucleotide sequence ID" value="NZ_BAAANZ010000004.1"/>
</dbReference>
<evidence type="ECO:0000256" key="7">
    <source>
        <dbReference type="ARBA" id="ARBA00023136"/>
    </source>
</evidence>
<feature type="transmembrane region" description="Helical" evidence="8">
    <location>
        <begin position="6"/>
        <end position="22"/>
    </location>
</feature>
<feature type="transmembrane region" description="Helical" evidence="8">
    <location>
        <begin position="123"/>
        <end position="143"/>
    </location>
</feature>
<dbReference type="InterPro" id="IPR038770">
    <property type="entry name" value="Na+/solute_symporter_sf"/>
</dbReference>
<evidence type="ECO:0000256" key="1">
    <source>
        <dbReference type="ARBA" id="ARBA00004651"/>
    </source>
</evidence>
<gene>
    <name evidence="9" type="ORF">BJ959_001610</name>
</gene>
<evidence type="ECO:0000256" key="8">
    <source>
        <dbReference type="SAM" id="Phobius"/>
    </source>
</evidence>
<evidence type="ECO:0000256" key="3">
    <source>
        <dbReference type="ARBA" id="ARBA00022448"/>
    </source>
</evidence>
<comment type="similarity">
    <text evidence="2">Belongs to the auxin efflux carrier (TC 2.A.69) family.</text>
</comment>
<dbReference type="Pfam" id="PF03547">
    <property type="entry name" value="Mem_trans"/>
    <property type="match status" value="2"/>
</dbReference>
<accession>A0A840XA98</accession>
<evidence type="ECO:0000256" key="5">
    <source>
        <dbReference type="ARBA" id="ARBA00022692"/>
    </source>
</evidence>
<keyword evidence="6 8" id="KW-1133">Transmembrane helix</keyword>
<feature type="transmembrane region" description="Helical" evidence="8">
    <location>
        <begin position="190"/>
        <end position="212"/>
    </location>
</feature>
<comment type="caution">
    <text evidence="9">The sequence shown here is derived from an EMBL/GenBank/DDBJ whole genome shotgun (WGS) entry which is preliminary data.</text>
</comment>
<feature type="transmembrane region" description="Helical" evidence="8">
    <location>
        <begin position="65"/>
        <end position="87"/>
    </location>
</feature>
<name>A0A840XA98_9MICO</name>
<feature type="transmembrane region" description="Helical" evidence="8">
    <location>
        <begin position="99"/>
        <end position="117"/>
    </location>
</feature>
<keyword evidence="7 8" id="KW-0472">Membrane</keyword>
<keyword evidence="10" id="KW-1185">Reference proteome</keyword>
<dbReference type="AlphaFoldDB" id="A0A840XA98"/>
<organism evidence="9 10">
    <name type="scientific">Microcella frigidaquae</name>
    <dbReference type="NCBI Taxonomy" id="424758"/>
    <lineage>
        <taxon>Bacteria</taxon>
        <taxon>Bacillati</taxon>
        <taxon>Actinomycetota</taxon>
        <taxon>Actinomycetes</taxon>
        <taxon>Micrococcales</taxon>
        <taxon>Microbacteriaceae</taxon>
        <taxon>Microcella</taxon>
    </lineage>
</organism>
<keyword evidence="4" id="KW-1003">Cell membrane</keyword>
<dbReference type="Proteomes" id="UP000552883">
    <property type="component" value="Unassembled WGS sequence"/>
</dbReference>
<evidence type="ECO:0000256" key="4">
    <source>
        <dbReference type="ARBA" id="ARBA00022475"/>
    </source>
</evidence>
<proteinExistence type="inferred from homology"/>
<evidence type="ECO:0000256" key="6">
    <source>
        <dbReference type="ARBA" id="ARBA00022989"/>
    </source>
</evidence>
<evidence type="ECO:0008006" key="11">
    <source>
        <dbReference type="Google" id="ProtNLM"/>
    </source>
</evidence>
<dbReference type="GO" id="GO:0055085">
    <property type="term" value="P:transmembrane transport"/>
    <property type="evidence" value="ECO:0007669"/>
    <property type="project" value="InterPro"/>
</dbReference>
<feature type="transmembrane region" description="Helical" evidence="8">
    <location>
        <begin position="286"/>
        <end position="306"/>
    </location>
</feature>
<protein>
    <recommendedName>
        <fullName evidence="11">AEC family transporter</fullName>
    </recommendedName>
</protein>
<reference evidence="9 10" key="1">
    <citation type="submission" date="2020-08" db="EMBL/GenBank/DDBJ databases">
        <title>Sequencing the genomes of 1000 actinobacteria strains.</title>
        <authorList>
            <person name="Klenk H.-P."/>
        </authorList>
    </citation>
    <scope>NUCLEOTIDE SEQUENCE [LARGE SCALE GENOMIC DNA]</scope>
    <source>
        <strain evidence="9 10">DSM 23889</strain>
    </source>
</reference>
<feature type="transmembrane region" description="Helical" evidence="8">
    <location>
        <begin position="164"/>
        <end position="184"/>
    </location>
</feature>
<feature type="transmembrane region" description="Helical" evidence="8">
    <location>
        <begin position="224"/>
        <end position="248"/>
    </location>
</feature>
<sequence length="308" mass="31952">MAGVLIGFAIIGAVIAVGYLVGRLGILGPHADFVLSRFAFFVLSPALLFTVLAEADARQLFSSLLPVSAAAALACMAVFALIARLLWRRAVPETTIGALSSGYANANNIGLPIAAYVLGDPAFAAPLILLQLVIFTPIALTILDVSTSGTLSVGRVLSQPVRNPLIIGSALGLVLSVTGIELPAPVMEPFHLIGAAAVPTVLLLFGMSLHGRRILQPGSGRRDILVAVVLKIVVMPTLAWAIGGFVIGLEGLPLFAVVVLAALPTAQNVFNYALRFERAVPVARDAVLITTVLSVPALIVIAALLAPR</sequence>
<comment type="subcellular location">
    <subcellularLocation>
        <location evidence="1">Cell membrane</location>
        <topology evidence="1">Multi-pass membrane protein</topology>
    </subcellularLocation>
</comment>